<organism evidence="2">
    <name type="scientific">Solanum lycopersicum</name>
    <name type="common">Tomato</name>
    <name type="synonym">Lycopersicon esculentum</name>
    <dbReference type="NCBI Taxonomy" id="4081"/>
    <lineage>
        <taxon>Eukaryota</taxon>
        <taxon>Viridiplantae</taxon>
        <taxon>Streptophyta</taxon>
        <taxon>Embryophyta</taxon>
        <taxon>Tracheophyta</taxon>
        <taxon>Spermatophyta</taxon>
        <taxon>Magnoliopsida</taxon>
        <taxon>eudicotyledons</taxon>
        <taxon>Gunneridae</taxon>
        <taxon>Pentapetalae</taxon>
        <taxon>asterids</taxon>
        <taxon>lamiids</taxon>
        <taxon>Solanales</taxon>
        <taxon>Solanaceae</taxon>
        <taxon>Solanoideae</taxon>
        <taxon>Solaneae</taxon>
        <taxon>Solanum</taxon>
        <taxon>Solanum subgen. Lycopersicon</taxon>
    </lineage>
</organism>
<evidence type="ECO:0000256" key="1">
    <source>
        <dbReference type="SAM" id="MobiDB-lite"/>
    </source>
</evidence>
<dbReference type="AlphaFoldDB" id="A0A3Q7GBE3"/>
<protein>
    <submittedName>
        <fullName evidence="2">Uncharacterized protein</fullName>
    </submittedName>
</protein>
<dbReference type="EnsemblPlants" id="Solyc05g009545.1.1">
    <property type="protein sequence ID" value="Solyc05g009545.1.1"/>
    <property type="gene ID" value="Solyc05g009545.1"/>
</dbReference>
<evidence type="ECO:0000313" key="3">
    <source>
        <dbReference type="Proteomes" id="UP000004994"/>
    </source>
</evidence>
<dbReference type="Proteomes" id="UP000004994">
    <property type="component" value="Chromosome 5"/>
</dbReference>
<dbReference type="Gramene" id="Solyc05g009545.1.1">
    <property type="protein sequence ID" value="Solyc05g009545.1.1"/>
    <property type="gene ID" value="Solyc05g009545.1"/>
</dbReference>
<proteinExistence type="predicted"/>
<feature type="region of interest" description="Disordered" evidence="1">
    <location>
        <begin position="1"/>
        <end position="33"/>
    </location>
</feature>
<reference evidence="2" key="1">
    <citation type="journal article" date="2012" name="Nature">
        <title>The tomato genome sequence provides insights into fleshy fruit evolution.</title>
        <authorList>
            <consortium name="Tomato Genome Consortium"/>
        </authorList>
    </citation>
    <scope>NUCLEOTIDE SEQUENCE [LARGE SCALE GENOMIC DNA]</scope>
    <source>
        <strain evidence="2">cv. Heinz 1706</strain>
    </source>
</reference>
<keyword evidence="3" id="KW-1185">Reference proteome</keyword>
<accession>A0A3Q7GBE3</accession>
<name>A0A3Q7GBE3_SOLLC</name>
<reference evidence="2" key="2">
    <citation type="submission" date="2019-01" db="UniProtKB">
        <authorList>
            <consortium name="EnsemblPlants"/>
        </authorList>
    </citation>
    <scope>IDENTIFICATION</scope>
    <source>
        <strain evidence="2">cv. Heinz 1706</strain>
    </source>
</reference>
<dbReference type="InParanoid" id="A0A3Q7GBE3"/>
<evidence type="ECO:0000313" key="2">
    <source>
        <dbReference type="EnsemblPlants" id="Solyc05g009545.1.1"/>
    </source>
</evidence>
<sequence>MVLQLTGKSKCKSTPQFKKFSSPINPPKAEAQSSDAKLRLSLNTLNPAYVDSLQVSAFDESLSKAKK</sequence>